<dbReference type="InterPro" id="IPR038939">
    <property type="entry name" value="PDV1/PDV2"/>
</dbReference>
<proteinExistence type="predicted"/>
<accession>A0A067K9N0</accession>
<dbReference type="KEGG" id="jcu:105642887"/>
<gene>
    <name evidence="1" type="ORF">JCGZ_14295</name>
</gene>
<keyword evidence="2" id="KW-1185">Reference proteome</keyword>
<dbReference type="GO" id="GO:0010020">
    <property type="term" value="P:chloroplast fission"/>
    <property type="evidence" value="ECO:0007669"/>
    <property type="project" value="InterPro"/>
</dbReference>
<evidence type="ECO:0000313" key="2">
    <source>
        <dbReference type="Proteomes" id="UP000027138"/>
    </source>
</evidence>
<dbReference type="OrthoDB" id="1892915at2759"/>
<evidence type="ECO:0000313" key="1">
    <source>
        <dbReference type="EMBL" id="KDP28524.1"/>
    </source>
</evidence>
<reference evidence="1 2" key="1">
    <citation type="journal article" date="2014" name="PLoS ONE">
        <title>Global Analysis of Gene Expression Profiles in Physic Nut (Jatropha curcas L.) Seedlings Exposed to Salt Stress.</title>
        <authorList>
            <person name="Zhang L."/>
            <person name="Zhang C."/>
            <person name="Wu P."/>
            <person name="Chen Y."/>
            <person name="Li M."/>
            <person name="Jiang H."/>
            <person name="Wu G."/>
        </authorList>
    </citation>
    <scope>NUCLEOTIDE SEQUENCE [LARGE SCALE GENOMIC DNA]</scope>
    <source>
        <strain evidence="2">cv. GZQX0401</strain>
        <tissue evidence="1">Young leaves</tissue>
    </source>
</reference>
<sequence>MELKGDLQSLIDRASALLDGLSREIKNSNSLCNLCAQNGRFGDFADTSFEDRDKLISIRDSLKQVRDLLVFLQRLRSWQLIDRHAAFNRLEESRTILREKVKEYKGRSDDAIKELNAFDWRLNGKIKNKAVEDSKVNNNNKLKRRRTGQFIICCIRMLFEPWKWQNKAFMVAVKLAVISASISSTVRLCHAKQQYCSNPQRKVVSFVEKSSTVVIPSLSTSPLDVFYGRG</sequence>
<name>A0A067K9N0_JATCU</name>
<dbReference type="PANTHER" id="PTHR33600:SF5">
    <property type="entry name" value="PLASTID DIVISION PROTEIN PDV1"/>
    <property type="match status" value="1"/>
</dbReference>
<organism evidence="1 2">
    <name type="scientific">Jatropha curcas</name>
    <name type="common">Barbados nut</name>
    <dbReference type="NCBI Taxonomy" id="180498"/>
    <lineage>
        <taxon>Eukaryota</taxon>
        <taxon>Viridiplantae</taxon>
        <taxon>Streptophyta</taxon>
        <taxon>Embryophyta</taxon>
        <taxon>Tracheophyta</taxon>
        <taxon>Spermatophyta</taxon>
        <taxon>Magnoliopsida</taxon>
        <taxon>eudicotyledons</taxon>
        <taxon>Gunneridae</taxon>
        <taxon>Pentapetalae</taxon>
        <taxon>rosids</taxon>
        <taxon>fabids</taxon>
        <taxon>Malpighiales</taxon>
        <taxon>Euphorbiaceae</taxon>
        <taxon>Crotonoideae</taxon>
        <taxon>Jatropheae</taxon>
        <taxon>Jatropha</taxon>
    </lineage>
</organism>
<dbReference type="PANTHER" id="PTHR33600">
    <property type="entry name" value="PLASTID DIVISION PROTEIN PDV2"/>
    <property type="match status" value="1"/>
</dbReference>
<dbReference type="Proteomes" id="UP000027138">
    <property type="component" value="Unassembled WGS sequence"/>
</dbReference>
<dbReference type="EMBL" id="KK914782">
    <property type="protein sequence ID" value="KDP28524.1"/>
    <property type="molecule type" value="Genomic_DNA"/>
</dbReference>
<dbReference type="AlphaFoldDB" id="A0A067K9N0"/>
<protein>
    <submittedName>
        <fullName evidence="1">Uncharacterized protein</fullName>
    </submittedName>
</protein>